<keyword evidence="4" id="KW-1185">Reference proteome</keyword>
<proteinExistence type="predicted"/>
<dbReference type="RefSeq" id="WP_260748042.1">
    <property type="nucleotide sequence ID" value="NZ_CP092109.1"/>
</dbReference>
<feature type="domain" description="PDZ" evidence="2">
    <location>
        <begin position="5"/>
        <end position="70"/>
    </location>
</feature>
<dbReference type="Proteomes" id="UP001060414">
    <property type="component" value="Chromosome"/>
</dbReference>
<sequence>MEKVLKVTQVQSGSQAENLGMQIGDVIAVYNSERISSDNELSMAVHNARNQKKEKVEITVVRNGSKVKMSATPEPLGILCAEKFARSQESSASEPHGELYQTKYGVTLALCSLFSFVGWAIVFLGFLAAFFGFASEGRFSLMVVLPMLGVSVTGFFIIMGAQVTRATVDNADHTREILKALRSRS</sequence>
<organism evidence="3 4">
    <name type="scientific">Geoalkalibacter halelectricus</name>
    <dbReference type="NCBI Taxonomy" id="2847045"/>
    <lineage>
        <taxon>Bacteria</taxon>
        <taxon>Pseudomonadati</taxon>
        <taxon>Thermodesulfobacteriota</taxon>
        <taxon>Desulfuromonadia</taxon>
        <taxon>Desulfuromonadales</taxon>
        <taxon>Geoalkalibacteraceae</taxon>
        <taxon>Geoalkalibacter</taxon>
    </lineage>
</organism>
<dbReference type="InterPro" id="IPR036034">
    <property type="entry name" value="PDZ_sf"/>
</dbReference>
<keyword evidence="1" id="KW-0812">Transmembrane</keyword>
<dbReference type="InterPro" id="IPR001478">
    <property type="entry name" value="PDZ"/>
</dbReference>
<evidence type="ECO:0000313" key="4">
    <source>
        <dbReference type="Proteomes" id="UP001060414"/>
    </source>
</evidence>
<reference evidence="3" key="1">
    <citation type="journal article" date="2022" name="Environ. Microbiol.">
        <title>Geoalkalibacter halelectricus SAP #1 sp. nov. possessing extracellular electron transfer and mineral#reducing capabilities from a haloalkaline environment.</title>
        <authorList>
            <person name="Yadav S."/>
            <person name="Singh R."/>
            <person name="Sundharam S.S."/>
            <person name="Chaudhary S."/>
            <person name="Krishnamurthi S."/>
            <person name="Patil S.A."/>
        </authorList>
    </citation>
    <scope>NUCLEOTIDE SEQUENCE</scope>
    <source>
        <strain evidence="3">SAP-1</strain>
    </source>
</reference>
<evidence type="ECO:0000259" key="2">
    <source>
        <dbReference type="Pfam" id="PF13180"/>
    </source>
</evidence>
<name>A0ABY5ZLU7_9BACT</name>
<feature type="transmembrane region" description="Helical" evidence="1">
    <location>
        <begin position="108"/>
        <end position="133"/>
    </location>
</feature>
<accession>A0ABY5ZLU7</accession>
<dbReference type="EMBL" id="CP092109">
    <property type="protein sequence ID" value="UWZ79691.1"/>
    <property type="molecule type" value="Genomic_DNA"/>
</dbReference>
<protein>
    <submittedName>
        <fullName evidence="3">PDZ domain-containing protein</fullName>
    </submittedName>
</protein>
<feature type="transmembrane region" description="Helical" evidence="1">
    <location>
        <begin position="139"/>
        <end position="158"/>
    </location>
</feature>
<dbReference type="SUPFAM" id="SSF50156">
    <property type="entry name" value="PDZ domain-like"/>
    <property type="match status" value="1"/>
</dbReference>
<evidence type="ECO:0000313" key="3">
    <source>
        <dbReference type="EMBL" id="UWZ79691.1"/>
    </source>
</evidence>
<keyword evidence="1" id="KW-1133">Transmembrane helix</keyword>
<evidence type="ECO:0000256" key="1">
    <source>
        <dbReference type="SAM" id="Phobius"/>
    </source>
</evidence>
<dbReference type="Gene3D" id="2.30.42.10">
    <property type="match status" value="1"/>
</dbReference>
<gene>
    <name evidence="3" type="ORF">L9S41_18715</name>
</gene>
<keyword evidence="1" id="KW-0472">Membrane</keyword>
<dbReference type="Pfam" id="PF13180">
    <property type="entry name" value="PDZ_2"/>
    <property type="match status" value="1"/>
</dbReference>